<sequence length="184" mass="19351">MTSSPAAAPLPDQSAIAAQEAPLVNGRVFMVAGLGALLSALLLLLGSGDPATISAPVFFLTPMIPAICAVLLWLSLKFTPKTEARRQTTAAAGALAIVGVVFFFVEFSVRFELSLYFALMFLAWGVRLKFAPLSWAALPYLAAAIVLRVLDFPGEALVLAVLGALTIAWAFFTGRRKAAAVTAP</sequence>
<dbReference type="AlphaFoldDB" id="A0A2V3DSM0"/>
<dbReference type="OrthoDB" id="4947005at2"/>
<protein>
    <submittedName>
        <fullName evidence="1">Uncharacterized protein</fullName>
    </submittedName>
</protein>
<proteinExistence type="predicted"/>
<name>A0A2V3DSM0_9MICC</name>
<dbReference type="Proteomes" id="UP000246303">
    <property type="component" value="Unassembled WGS sequence"/>
</dbReference>
<keyword evidence="2" id="KW-1185">Reference proteome</keyword>
<dbReference type="RefSeq" id="WP_110105409.1">
    <property type="nucleotide sequence ID" value="NZ_JACBZZ010000001.1"/>
</dbReference>
<organism evidence="1 2">
    <name type="scientific">Arthrobacter psychrochitiniphilus</name>
    <dbReference type="NCBI Taxonomy" id="291045"/>
    <lineage>
        <taxon>Bacteria</taxon>
        <taxon>Bacillati</taxon>
        <taxon>Actinomycetota</taxon>
        <taxon>Actinomycetes</taxon>
        <taxon>Micrococcales</taxon>
        <taxon>Micrococcaceae</taxon>
        <taxon>Arthrobacter</taxon>
    </lineage>
</organism>
<comment type="caution">
    <text evidence="1">The sequence shown here is derived from an EMBL/GenBank/DDBJ whole genome shotgun (WGS) entry which is preliminary data.</text>
</comment>
<evidence type="ECO:0000313" key="1">
    <source>
        <dbReference type="EMBL" id="PXA66216.1"/>
    </source>
</evidence>
<reference evidence="1 2" key="1">
    <citation type="submission" date="2018-05" db="EMBL/GenBank/DDBJ databases">
        <title>Genetic diversity of glacier-inhabiting Cryobacterium bacteria in China and description of Cryobacterium mengkeensis sp. nov. and Arthrobacter glacialis sp. nov.</title>
        <authorList>
            <person name="Liu Q."/>
            <person name="Xin Y.-H."/>
        </authorList>
    </citation>
    <scope>NUCLEOTIDE SEQUENCE [LARGE SCALE GENOMIC DNA]</scope>
    <source>
        <strain evidence="1 2">GP3</strain>
    </source>
</reference>
<evidence type="ECO:0000313" key="2">
    <source>
        <dbReference type="Proteomes" id="UP000246303"/>
    </source>
</evidence>
<dbReference type="EMBL" id="QHLZ01000003">
    <property type="protein sequence ID" value="PXA66216.1"/>
    <property type="molecule type" value="Genomic_DNA"/>
</dbReference>
<gene>
    <name evidence="1" type="ORF">CVS29_05800</name>
</gene>
<accession>A0A2V3DSM0</accession>